<keyword evidence="1" id="KW-0285">Flavoprotein</keyword>
<proteinExistence type="predicted"/>
<dbReference type="InterPro" id="IPR011251">
    <property type="entry name" value="Luciferase-like_dom"/>
</dbReference>
<dbReference type="AlphaFoldDB" id="A0A8J2YPI3"/>
<evidence type="ECO:0000256" key="1">
    <source>
        <dbReference type="ARBA" id="ARBA00022630"/>
    </source>
</evidence>
<keyword evidence="7" id="KW-1185">Reference proteome</keyword>
<dbReference type="EMBL" id="BMJQ01000001">
    <property type="protein sequence ID" value="GGF00671.1"/>
    <property type="molecule type" value="Genomic_DNA"/>
</dbReference>
<keyword evidence="2" id="KW-0288">FMN</keyword>
<dbReference type="Pfam" id="PF00296">
    <property type="entry name" value="Bac_luciferase"/>
    <property type="match status" value="1"/>
</dbReference>
<reference evidence="6" key="1">
    <citation type="journal article" date="2014" name="Int. J. Syst. Evol. Microbiol.">
        <title>Complete genome sequence of Corynebacterium casei LMG S-19264T (=DSM 44701T), isolated from a smear-ripened cheese.</title>
        <authorList>
            <consortium name="US DOE Joint Genome Institute (JGI-PGF)"/>
            <person name="Walter F."/>
            <person name="Albersmeier A."/>
            <person name="Kalinowski J."/>
            <person name="Ruckert C."/>
        </authorList>
    </citation>
    <scope>NUCLEOTIDE SEQUENCE</scope>
    <source>
        <strain evidence="6">CGMCC 1.15725</strain>
    </source>
</reference>
<evidence type="ECO:0000256" key="2">
    <source>
        <dbReference type="ARBA" id="ARBA00022643"/>
    </source>
</evidence>
<name>A0A8J2YPI3_9PROT</name>
<dbReference type="InterPro" id="IPR051260">
    <property type="entry name" value="Diverse_substr_monoxygenases"/>
</dbReference>
<protein>
    <submittedName>
        <fullName evidence="6">Coenzyme F420-dependent N5,N10-methylene tetrahydromethanopterin reductase</fullName>
    </submittedName>
</protein>
<dbReference type="PANTHER" id="PTHR30011:SF16">
    <property type="entry name" value="C2H2 FINGER DOMAIN TRANSCRIPTION FACTOR (EUROFUNG)-RELATED"/>
    <property type="match status" value="1"/>
</dbReference>
<organism evidence="6 7">
    <name type="scientific">Aliidongia dinghuensis</name>
    <dbReference type="NCBI Taxonomy" id="1867774"/>
    <lineage>
        <taxon>Bacteria</taxon>
        <taxon>Pseudomonadati</taxon>
        <taxon>Pseudomonadota</taxon>
        <taxon>Alphaproteobacteria</taxon>
        <taxon>Rhodospirillales</taxon>
        <taxon>Dongiaceae</taxon>
        <taxon>Aliidongia</taxon>
    </lineage>
</organism>
<dbReference type="GO" id="GO:0004497">
    <property type="term" value="F:monooxygenase activity"/>
    <property type="evidence" value="ECO:0007669"/>
    <property type="project" value="UniProtKB-KW"/>
</dbReference>
<dbReference type="PANTHER" id="PTHR30011">
    <property type="entry name" value="ALKANESULFONATE MONOOXYGENASE-RELATED"/>
    <property type="match status" value="1"/>
</dbReference>
<comment type="caution">
    <text evidence="6">The sequence shown here is derived from an EMBL/GenBank/DDBJ whole genome shotgun (WGS) entry which is preliminary data.</text>
</comment>
<evidence type="ECO:0000256" key="3">
    <source>
        <dbReference type="ARBA" id="ARBA00023002"/>
    </source>
</evidence>
<feature type="domain" description="Luciferase-like" evidence="5">
    <location>
        <begin position="3"/>
        <end position="214"/>
    </location>
</feature>
<dbReference type="InterPro" id="IPR036661">
    <property type="entry name" value="Luciferase-like_sf"/>
</dbReference>
<dbReference type="Proteomes" id="UP000646365">
    <property type="component" value="Unassembled WGS sequence"/>
</dbReference>
<dbReference type="SUPFAM" id="SSF51679">
    <property type="entry name" value="Bacterial luciferase-like"/>
    <property type="match status" value="1"/>
</dbReference>
<keyword evidence="3" id="KW-0560">Oxidoreductase</keyword>
<gene>
    <name evidence="6" type="ORF">GCM10011611_02820</name>
</gene>
<dbReference type="GO" id="GO:0016705">
    <property type="term" value="F:oxidoreductase activity, acting on paired donors, with incorporation or reduction of molecular oxygen"/>
    <property type="evidence" value="ECO:0007669"/>
    <property type="project" value="InterPro"/>
</dbReference>
<keyword evidence="4" id="KW-0503">Monooxygenase</keyword>
<reference evidence="6" key="2">
    <citation type="submission" date="2020-09" db="EMBL/GenBank/DDBJ databases">
        <authorList>
            <person name="Sun Q."/>
            <person name="Zhou Y."/>
        </authorList>
    </citation>
    <scope>NUCLEOTIDE SEQUENCE</scope>
    <source>
        <strain evidence="6">CGMCC 1.15725</strain>
    </source>
</reference>
<sequence>MGLAALAEELGFSAVWVRDVPLNGPWYPEAFGHPDPIAMLGAIAARTFRIVIGTAATVLTLRHPLHLAKAAITLDRLSGGRFVLGLGSGDRREEFSAFGADSGDHKDLYRDHWMRLAAALEQPPRILPPPAEPAVAFELRPAAATEIPMLAVGSGGQTLEWIARNATGWATYHRPPEIQRDRYALWRRAVDRVAPGAFRSFSVAVRVELVEAPSAPAAPIDLGYRTGIRGLATVLEAMRDAGVHHALLNLPPTGARPAETVAALATILPALD</sequence>
<evidence type="ECO:0000313" key="7">
    <source>
        <dbReference type="Proteomes" id="UP000646365"/>
    </source>
</evidence>
<evidence type="ECO:0000313" key="6">
    <source>
        <dbReference type="EMBL" id="GGF00671.1"/>
    </source>
</evidence>
<accession>A0A8J2YPI3</accession>
<evidence type="ECO:0000259" key="5">
    <source>
        <dbReference type="Pfam" id="PF00296"/>
    </source>
</evidence>
<dbReference type="Gene3D" id="3.20.20.30">
    <property type="entry name" value="Luciferase-like domain"/>
    <property type="match status" value="1"/>
</dbReference>
<evidence type="ECO:0000256" key="4">
    <source>
        <dbReference type="ARBA" id="ARBA00023033"/>
    </source>
</evidence>